<sequence>MTNILLVDDEPALIAVLKPVLGAEGYSVATASGGAAALRMAEDIKPEVVLLDLGLPDIDGKDVIRALRATSTVPIIVISARHQEGEKIAALDNGADDYVNKPFEIGELMARIRAAIRRSSSLENAPGTYRSGPLEIDFPARRVSLAGDTVKLSPKEYDLLRTLALSAGQVVTHKRLLAVGWGSDTADSQYLRVYIGLLRQKIEEDPSDPRLLVTEPGVGYRLASAS</sequence>
<dbReference type="Proteomes" id="UP000557392">
    <property type="component" value="Unassembled WGS sequence"/>
</dbReference>
<keyword evidence="13" id="KW-1185">Reference proteome</keyword>
<evidence type="ECO:0000256" key="2">
    <source>
        <dbReference type="ARBA" id="ARBA00022490"/>
    </source>
</evidence>
<keyword evidence="7" id="KW-0804">Transcription</keyword>
<dbReference type="Pfam" id="PF00072">
    <property type="entry name" value="Response_reg"/>
    <property type="match status" value="1"/>
</dbReference>
<gene>
    <name evidence="12" type="ORF">GGR46_003963</name>
</gene>
<keyword evidence="5" id="KW-0805">Transcription regulation</keyword>
<dbReference type="InterPro" id="IPR039420">
    <property type="entry name" value="WalR-like"/>
</dbReference>
<dbReference type="SMART" id="SM00862">
    <property type="entry name" value="Trans_reg_C"/>
    <property type="match status" value="1"/>
</dbReference>
<evidence type="ECO:0000256" key="7">
    <source>
        <dbReference type="ARBA" id="ARBA00023163"/>
    </source>
</evidence>
<dbReference type="GO" id="GO:0000987">
    <property type="term" value="F:cis-regulatory region sequence-specific DNA binding"/>
    <property type="evidence" value="ECO:0007669"/>
    <property type="project" value="UniProtKB-ARBA"/>
</dbReference>
<dbReference type="PROSITE" id="PS50110">
    <property type="entry name" value="RESPONSE_REGULATORY"/>
    <property type="match status" value="1"/>
</dbReference>
<evidence type="ECO:0000256" key="4">
    <source>
        <dbReference type="ARBA" id="ARBA00023012"/>
    </source>
</evidence>
<dbReference type="InterPro" id="IPR001789">
    <property type="entry name" value="Sig_transdc_resp-reg_receiver"/>
</dbReference>
<dbReference type="EMBL" id="JACIEH010000003">
    <property type="protein sequence ID" value="MBB4100391.1"/>
    <property type="molecule type" value="Genomic_DNA"/>
</dbReference>
<protein>
    <submittedName>
        <fullName evidence="12">Two-component system KDP operon response regulator KdpE</fullName>
    </submittedName>
</protein>
<feature type="DNA-binding region" description="OmpR/PhoB-type" evidence="9">
    <location>
        <begin position="126"/>
        <end position="224"/>
    </location>
</feature>
<keyword evidence="4" id="KW-0902">Two-component regulatory system</keyword>
<dbReference type="CDD" id="cd00383">
    <property type="entry name" value="trans_reg_C"/>
    <property type="match status" value="1"/>
</dbReference>
<dbReference type="GO" id="GO:0032993">
    <property type="term" value="C:protein-DNA complex"/>
    <property type="evidence" value="ECO:0007669"/>
    <property type="project" value="TreeGrafter"/>
</dbReference>
<dbReference type="PROSITE" id="PS51755">
    <property type="entry name" value="OMPR_PHOB"/>
    <property type="match status" value="1"/>
</dbReference>
<evidence type="ECO:0000256" key="5">
    <source>
        <dbReference type="ARBA" id="ARBA00023015"/>
    </source>
</evidence>
<evidence type="ECO:0000259" key="10">
    <source>
        <dbReference type="PROSITE" id="PS50110"/>
    </source>
</evidence>
<proteinExistence type="predicted"/>
<dbReference type="RefSeq" id="WP_183999688.1">
    <property type="nucleotide sequence ID" value="NZ_JACIEH010000003.1"/>
</dbReference>
<dbReference type="GO" id="GO:0042802">
    <property type="term" value="F:identical protein binding"/>
    <property type="evidence" value="ECO:0007669"/>
    <property type="project" value="UniProtKB-ARBA"/>
</dbReference>
<evidence type="ECO:0000259" key="11">
    <source>
        <dbReference type="PROSITE" id="PS51755"/>
    </source>
</evidence>
<keyword evidence="6 9" id="KW-0238">DNA-binding</keyword>
<reference evidence="12 13" key="1">
    <citation type="submission" date="2020-08" db="EMBL/GenBank/DDBJ databases">
        <title>Genomic Encyclopedia of Type Strains, Phase IV (KMG-IV): sequencing the most valuable type-strain genomes for metagenomic binning, comparative biology and taxonomic classification.</title>
        <authorList>
            <person name="Goeker M."/>
        </authorList>
    </citation>
    <scope>NUCLEOTIDE SEQUENCE [LARGE SCALE GENOMIC DNA]</scope>
    <source>
        <strain evidence="12 13">DSM 101806</strain>
    </source>
</reference>
<dbReference type="GO" id="GO:0005829">
    <property type="term" value="C:cytosol"/>
    <property type="evidence" value="ECO:0007669"/>
    <property type="project" value="TreeGrafter"/>
</dbReference>
<dbReference type="InterPro" id="IPR036388">
    <property type="entry name" value="WH-like_DNA-bd_sf"/>
</dbReference>
<dbReference type="SMART" id="SM00448">
    <property type="entry name" value="REC"/>
    <property type="match status" value="1"/>
</dbReference>
<dbReference type="Gene3D" id="6.10.250.690">
    <property type="match status" value="1"/>
</dbReference>
<keyword evidence="2" id="KW-0963">Cytoplasm</keyword>
<dbReference type="FunFam" id="3.40.50.2300:FF:000021">
    <property type="entry name" value="Two-component system response regulator KdpE"/>
    <property type="match status" value="1"/>
</dbReference>
<dbReference type="InterPro" id="IPR001867">
    <property type="entry name" value="OmpR/PhoB-type_DNA-bd"/>
</dbReference>
<name>A0A7W6JVP3_9SPHN</name>
<evidence type="ECO:0000313" key="12">
    <source>
        <dbReference type="EMBL" id="MBB4100391.1"/>
    </source>
</evidence>
<evidence type="ECO:0000256" key="3">
    <source>
        <dbReference type="ARBA" id="ARBA00022553"/>
    </source>
</evidence>
<comment type="caution">
    <text evidence="12">The sequence shown here is derived from an EMBL/GenBank/DDBJ whole genome shotgun (WGS) entry which is preliminary data.</text>
</comment>
<dbReference type="Gene3D" id="1.10.10.10">
    <property type="entry name" value="Winged helix-like DNA-binding domain superfamily/Winged helix DNA-binding domain"/>
    <property type="match status" value="1"/>
</dbReference>
<dbReference type="Gene3D" id="3.40.50.2300">
    <property type="match status" value="1"/>
</dbReference>
<accession>A0A7W6JVP3</accession>
<dbReference type="Pfam" id="PF00486">
    <property type="entry name" value="Trans_reg_C"/>
    <property type="match status" value="1"/>
</dbReference>
<feature type="domain" description="OmpR/PhoB-type" evidence="11">
    <location>
        <begin position="126"/>
        <end position="224"/>
    </location>
</feature>
<comment type="subcellular location">
    <subcellularLocation>
        <location evidence="1">Cytoplasm</location>
    </subcellularLocation>
</comment>
<evidence type="ECO:0000256" key="6">
    <source>
        <dbReference type="ARBA" id="ARBA00023125"/>
    </source>
</evidence>
<evidence type="ECO:0000313" key="13">
    <source>
        <dbReference type="Proteomes" id="UP000557392"/>
    </source>
</evidence>
<dbReference type="PANTHER" id="PTHR48111:SF50">
    <property type="entry name" value="KDP OPERON TRANSCRIPTIONAL REGULATORY PROTEIN KDPE"/>
    <property type="match status" value="1"/>
</dbReference>
<feature type="domain" description="Response regulatory" evidence="10">
    <location>
        <begin position="3"/>
        <end position="116"/>
    </location>
</feature>
<evidence type="ECO:0000256" key="8">
    <source>
        <dbReference type="PROSITE-ProRule" id="PRU00169"/>
    </source>
</evidence>
<organism evidence="12 13">
    <name type="scientific">Sphingomonas kyeonggiensis</name>
    <dbReference type="NCBI Taxonomy" id="1268553"/>
    <lineage>
        <taxon>Bacteria</taxon>
        <taxon>Pseudomonadati</taxon>
        <taxon>Pseudomonadota</taxon>
        <taxon>Alphaproteobacteria</taxon>
        <taxon>Sphingomonadales</taxon>
        <taxon>Sphingomonadaceae</taxon>
        <taxon>Sphingomonas</taxon>
    </lineage>
</organism>
<dbReference type="PANTHER" id="PTHR48111">
    <property type="entry name" value="REGULATOR OF RPOS"/>
    <property type="match status" value="1"/>
</dbReference>
<dbReference type="InterPro" id="IPR011006">
    <property type="entry name" value="CheY-like_superfamily"/>
</dbReference>
<evidence type="ECO:0000256" key="1">
    <source>
        <dbReference type="ARBA" id="ARBA00004496"/>
    </source>
</evidence>
<dbReference type="AlphaFoldDB" id="A0A7W6JVP3"/>
<dbReference type="SUPFAM" id="SSF52172">
    <property type="entry name" value="CheY-like"/>
    <property type="match status" value="1"/>
</dbReference>
<dbReference type="GO" id="GO:0045893">
    <property type="term" value="P:positive regulation of DNA-templated transcription"/>
    <property type="evidence" value="ECO:0007669"/>
    <property type="project" value="UniProtKB-ARBA"/>
</dbReference>
<evidence type="ECO:0000256" key="9">
    <source>
        <dbReference type="PROSITE-ProRule" id="PRU01091"/>
    </source>
</evidence>
<dbReference type="GO" id="GO:0000156">
    <property type="term" value="F:phosphorelay response regulator activity"/>
    <property type="evidence" value="ECO:0007669"/>
    <property type="project" value="TreeGrafter"/>
</dbReference>
<feature type="modified residue" description="4-aspartylphosphate" evidence="8">
    <location>
        <position position="52"/>
    </location>
</feature>
<keyword evidence="3 8" id="KW-0597">Phosphoprotein</keyword>